<evidence type="ECO:0000313" key="2">
    <source>
        <dbReference type="EMBL" id="KAJ7726167.1"/>
    </source>
</evidence>
<keyword evidence="3" id="KW-1185">Reference proteome</keyword>
<proteinExistence type="predicted"/>
<accession>A0AAD7HQZ5</accession>
<gene>
    <name evidence="2" type="ORF">DFH07DRAFT_970617</name>
</gene>
<feature type="signal peptide" evidence="1">
    <location>
        <begin position="1"/>
        <end position="19"/>
    </location>
</feature>
<reference evidence="2" key="1">
    <citation type="submission" date="2023-03" db="EMBL/GenBank/DDBJ databases">
        <title>Massive genome expansion in bonnet fungi (Mycena s.s.) driven by repeated elements and novel gene families across ecological guilds.</title>
        <authorList>
            <consortium name="Lawrence Berkeley National Laboratory"/>
            <person name="Harder C.B."/>
            <person name="Miyauchi S."/>
            <person name="Viragh M."/>
            <person name="Kuo A."/>
            <person name="Thoen E."/>
            <person name="Andreopoulos B."/>
            <person name="Lu D."/>
            <person name="Skrede I."/>
            <person name="Drula E."/>
            <person name="Henrissat B."/>
            <person name="Morin E."/>
            <person name="Kohler A."/>
            <person name="Barry K."/>
            <person name="LaButti K."/>
            <person name="Morin E."/>
            <person name="Salamov A."/>
            <person name="Lipzen A."/>
            <person name="Mereny Z."/>
            <person name="Hegedus B."/>
            <person name="Baldrian P."/>
            <person name="Stursova M."/>
            <person name="Weitz H."/>
            <person name="Taylor A."/>
            <person name="Grigoriev I.V."/>
            <person name="Nagy L.G."/>
            <person name="Martin F."/>
            <person name="Kauserud H."/>
        </authorList>
    </citation>
    <scope>NUCLEOTIDE SEQUENCE</scope>
    <source>
        <strain evidence="2">CBHHK188m</strain>
    </source>
</reference>
<name>A0AAD7HQZ5_9AGAR</name>
<keyword evidence="1" id="KW-0732">Signal</keyword>
<protein>
    <submittedName>
        <fullName evidence="2">Uncharacterized protein</fullName>
    </submittedName>
</protein>
<sequence>MKLTVAVSIAVALVPVVRGMAVETNDLTVPFAINIGNDTSTGNTVAWVAGDLQCQTVTIAPIGTNFSNPAPFTLSGEIFTAYTRDGSFSVNETINEINTYYANCTSLSEEDECAIPIEWQCP</sequence>
<evidence type="ECO:0000256" key="1">
    <source>
        <dbReference type="SAM" id="SignalP"/>
    </source>
</evidence>
<dbReference type="Proteomes" id="UP001215280">
    <property type="component" value="Unassembled WGS sequence"/>
</dbReference>
<comment type="caution">
    <text evidence="2">The sequence shown here is derived from an EMBL/GenBank/DDBJ whole genome shotgun (WGS) entry which is preliminary data.</text>
</comment>
<dbReference type="AlphaFoldDB" id="A0AAD7HQZ5"/>
<organism evidence="2 3">
    <name type="scientific">Mycena maculata</name>
    <dbReference type="NCBI Taxonomy" id="230809"/>
    <lineage>
        <taxon>Eukaryota</taxon>
        <taxon>Fungi</taxon>
        <taxon>Dikarya</taxon>
        <taxon>Basidiomycota</taxon>
        <taxon>Agaricomycotina</taxon>
        <taxon>Agaricomycetes</taxon>
        <taxon>Agaricomycetidae</taxon>
        <taxon>Agaricales</taxon>
        <taxon>Marasmiineae</taxon>
        <taxon>Mycenaceae</taxon>
        <taxon>Mycena</taxon>
    </lineage>
</organism>
<feature type="chain" id="PRO_5042013520" evidence="1">
    <location>
        <begin position="20"/>
        <end position="122"/>
    </location>
</feature>
<evidence type="ECO:0000313" key="3">
    <source>
        <dbReference type="Proteomes" id="UP001215280"/>
    </source>
</evidence>
<dbReference type="EMBL" id="JARJLG010000222">
    <property type="protein sequence ID" value="KAJ7726167.1"/>
    <property type="molecule type" value="Genomic_DNA"/>
</dbReference>